<dbReference type="HOGENOM" id="CLU_3273168_0_0_4"/>
<evidence type="ECO:0000313" key="2">
    <source>
        <dbReference type="Proteomes" id="UP000004105"/>
    </source>
</evidence>
<comment type="caution">
    <text evidence="1">The sequence shown here is derived from an EMBL/GenBank/DDBJ whole genome shotgun (WGS) entry which is preliminary data.</text>
</comment>
<keyword evidence="2" id="KW-1185">Reference proteome</keyword>
<sequence length="41" mass="4663">MAKSAPAFATHGRFHSFFEVSQTLKIGKTWPIQYNPQINVN</sequence>
<evidence type="ECO:0000313" key="1">
    <source>
        <dbReference type="EMBL" id="EGF11200.1"/>
    </source>
</evidence>
<name>F2BBA1_9NEIS</name>
<reference evidence="1 2" key="1">
    <citation type="submission" date="2011-02" db="EMBL/GenBank/DDBJ databases">
        <authorList>
            <person name="Muzny D."/>
            <person name="Qin X."/>
            <person name="Deng J."/>
            <person name="Jiang H."/>
            <person name="Liu Y."/>
            <person name="Qu J."/>
            <person name="Song X.-Z."/>
            <person name="Zhang L."/>
            <person name="Thornton R."/>
            <person name="Coyle M."/>
            <person name="Francisco L."/>
            <person name="Jackson L."/>
            <person name="Javaid M."/>
            <person name="Korchina V."/>
            <person name="Kovar C."/>
            <person name="Mata R."/>
            <person name="Mathew T."/>
            <person name="Ngo R."/>
            <person name="Nguyen L."/>
            <person name="Nguyen N."/>
            <person name="Okwuonu G."/>
            <person name="Ongeri F."/>
            <person name="Pham C."/>
            <person name="Simmons D."/>
            <person name="Wilczek-Boney K."/>
            <person name="Hale W."/>
            <person name="Jakkamsetti A."/>
            <person name="Pham P."/>
            <person name="Ruth R."/>
            <person name="San Lucas F."/>
            <person name="Warren J."/>
            <person name="Zhang J."/>
            <person name="Zhao Z."/>
            <person name="Zhou C."/>
            <person name="Zhu D."/>
            <person name="Lee S."/>
            <person name="Bess C."/>
            <person name="Blankenburg K."/>
            <person name="Forbes L."/>
            <person name="Fu Q."/>
            <person name="Gubbala S."/>
            <person name="Hirani K."/>
            <person name="Jayaseelan J.C."/>
            <person name="Lara F."/>
            <person name="Munidasa M."/>
            <person name="Palculict T."/>
            <person name="Patil S."/>
            <person name="Pu L.-L."/>
            <person name="Saada N."/>
            <person name="Tang L."/>
            <person name="Weissenberger G."/>
            <person name="Zhu Y."/>
            <person name="Hemphill L."/>
            <person name="Shang Y."/>
            <person name="Youmans B."/>
            <person name="Ayvaz T."/>
            <person name="Ross M."/>
            <person name="Santibanez J."/>
            <person name="Aqrawi P."/>
            <person name="Gross S."/>
            <person name="Joshi V."/>
            <person name="Fowler G."/>
            <person name="Nazareth L."/>
            <person name="Reid J."/>
            <person name="Worley K."/>
            <person name="Petrosino J."/>
            <person name="Highlander S."/>
            <person name="Gibbs R."/>
        </authorList>
    </citation>
    <scope>NUCLEOTIDE SEQUENCE [LARGE SCALE GENOMIC DNA]</scope>
    <source>
        <strain evidence="1 2">ATCC BAA-1200</strain>
    </source>
</reference>
<gene>
    <name evidence="1" type="ORF">HMPREF9123_1005</name>
</gene>
<protein>
    <submittedName>
        <fullName evidence="1">Uncharacterized protein</fullName>
    </submittedName>
</protein>
<accession>F2BBA1</accession>
<organism evidence="1 2">
    <name type="scientific">Neisseria bacilliformis ATCC BAA-1200</name>
    <dbReference type="NCBI Taxonomy" id="888742"/>
    <lineage>
        <taxon>Bacteria</taxon>
        <taxon>Pseudomonadati</taxon>
        <taxon>Pseudomonadota</taxon>
        <taxon>Betaproteobacteria</taxon>
        <taxon>Neisseriales</taxon>
        <taxon>Neisseriaceae</taxon>
        <taxon>Neisseria</taxon>
    </lineage>
</organism>
<dbReference type="AlphaFoldDB" id="F2BBA1"/>
<proteinExistence type="predicted"/>
<dbReference type="EMBL" id="AFAY01000021">
    <property type="protein sequence ID" value="EGF11200.1"/>
    <property type="molecule type" value="Genomic_DNA"/>
</dbReference>
<dbReference type="Proteomes" id="UP000004105">
    <property type="component" value="Unassembled WGS sequence"/>
</dbReference>